<dbReference type="Pfam" id="PF01568">
    <property type="entry name" value="Molydop_binding"/>
    <property type="match status" value="1"/>
</dbReference>
<accession>A0A1V2GZA8</accession>
<evidence type="ECO:0000256" key="4">
    <source>
        <dbReference type="ARBA" id="ARBA00023014"/>
    </source>
</evidence>
<dbReference type="InterPro" id="IPR036010">
    <property type="entry name" value="2Fe-2S_ferredoxin-like_sf"/>
</dbReference>
<keyword evidence="3" id="KW-0408">Iron</keyword>
<dbReference type="CDD" id="cd06184">
    <property type="entry name" value="flavohem_like_fad_nad_binding"/>
    <property type="match status" value="1"/>
</dbReference>
<dbReference type="SUPFAM" id="SSF50692">
    <property type="entry name" value="ADC-like"/>
    <property type="match status" value="1"/>
</dbReference>
<dbReference type="InterPro" id="IPR039261">
    <property type="entry name" value="FNR_nucleotide-bd"/>
</dbReference>
<dbReference type="PROSITE" id="PS51384">
    <property type="entry name" value="FAD_FR"/>
    <property type="match status" value="1"/>
</dbReference>
<dbReference type="EMBL" id="MLCO01000182">
    <property type="protein sequence ID" value="ONG50692.1"/>
    <property type="molecule type" value="Genomic_DNA"/>
</dbReference>
<dbReference type="CDD" id="cd02781">
    <property type="entry name" value="MopB_CT_Acetylene-hydratase"/>
    <property type="match status" value="1"/>
</dbReference>
<dbReference type="GO" id="GO:0018818">
    <property type="term" value="F:acetylene hydratase activity"/>
    <property type="evidence" value="ECO:0007669"/>
    <property type="project" value="InterPro"/>
</dbReference>
<dbReference type="Gene3D" id="3.10.20.30">
    <property type="match status" value="1"/>
</dbReference>
<dbReference type="AlphaFoldDB" id="A0A1V2GZA8"/>
<dbReference type="InterPro" id="IPR017927">
    <property type="entry name" value="FAD-bd_FR_type"/>
</dbReference>
<dbReference type="PROSITE" id="PS51669">
    <property type="entry name" value="4FE4S_MOW_BIS_MGD"/>
    <property type="match status" value="1"/>
</dbReference>
<feature type="domain" description="FAD-binding FR-type" evidence="6">
    <location>
        <begin position="776"/>
        <end position="874"/>
    </location>
</feature>
<dbReference type="Pfam" id="PF00111">
    <property type="entry name" value="Fer2"/>
    <property type="match status" value="1"/>
</dbReference>
<evidence type="ECO:0000259" key="6">
    <source>
        <dbReference type="PROSITE" id="PS51384"/>
    </source>
</evidence>
<dbReference type="Pfam" id="PF00384">
    <property type="entry name" value="Molybdopterin"/>
    <property type="match status" value="1"/>
</dbReference>
<comment type="similarity">
    <text evidence="1">Belongs to the prokaryotic molybdopterin-containing oxidoreductase family.</text>
</comment>
<dbReference type="PANTHER" id="PTHR43742:SF6">
    <property type="entry name" value="OXIDOREDUCTASE YYAE-RELATED"/>
    <property type="match status" value="1"/>
</dbReference>
<gene>
    <name evidence="8" type="ORF">BKE38_17570</name>
</gene>
<name>A0A1V2GZA8_9PROT</name>
<evidence type="ECO:0000313" key="8">
    <source>
        <dbReference type="EMBL" id="ONG50692.1"/>
    </source>
</evidence>
<dbReference type="InterPro" id="IPR006657">
    <property type="entry name" value="MoPterin_dinucl-bd_dom"/>
</dbReference>
<evidence type="ECO:0000256" key="1">
    <source>
        <dbReference type="ARBA" id="ARBA00010312"/>
    </source>
</evidence>
<dbReference type="InterPro" id="IPR017938">
    <property type="entry name" value="Riboflavin_synthase-like_b-brl"/>
</dbReference>
<evidence type="ECO:0008006" key="10">
    <source>
        <dbReference type="Google" id="ProtNLM"/>
    </source>
</evidence>
<dbReference type="PRINTS" id="PR00410">
    <property type="entry name" value="PHEHYDRXLASE"/>
</dbReference>
<dbReference type="SUPFAM" id="SSF52343">
    <property type="entry name" value="Ferredoxin reductase-like, C-terminal NADP-linked domain"/>
    <property type="match status" value="1"/>
</dbReference>
<reference evidence="8 9" key="1">
    <citation type="submission" date="2016-10" db="EMBL/GenBank/DDBJ databases">
        <title>Draft Genome sequence of Roseomonas sp. strain M3.</title>
        <authorList>
            <person name="Subhash Y."/>
            <person name="Lee S."/>
        </authorList>
    </citation>
    <scope>NUCLEOTIDE SEQUENCE [LARGE SCALE GENOMIC DNA]</scope>
    <source>
        <strain evidence="8 9">M3</strain>
    </source>
</reference>
<sequence length="1101" mass="117606">MTQIPGYCTLCRSRCGTWNTVEQGRLVKVAPRPEHPTGRALCAKGRAAPEIAHASRRLATPLRRTQPKGAADPGWVAISWEEALAEVAGKLGQVRAESGAESVAFAVTSPSGTPISDAIDWVERFIRVFGSPNTVYATEICNWHKDHAHALTLGAAIGTPDYANAELILLWGHNPSNAWLAEAGEIAEGRRRGAKLMVVDPRRNAHAAGADRWLRLQPGTDAALALGLIFLLLAEGFDQDFVRAWTDAPFLVREDGGGLLRAGDLGLDGPVEAPVVLVDGVPRAYDAQKLAGGHPPEALALRGAVTLGGIACRPVLDRLAEAVAPWTPEAVEATTGIPADEVVAAAADIRAAKRIAYYCWTGVGQSANATQTDRAIAILYALTGSLDRIGGNRHYTRQPVRGVADHGLLPPGQAAKALGIAERPLGPAARGWVTAEDLRRAILEEEPYRVRALVSFGANLMVSQADPAGSAAALAALDFHVHCDLFENPTARFADILLPVNSPWEHEGLRVGFEIDAAAEELVQLRPRMVPPFAQSRSDMEVVFDLACRLGHREAFFGGSTEAGWNHILEPTGLTVAQLRAVPEGIRLPLRQVEQKFAERLAQGQPAFATPSQRIELFSERLLRIGQQPLPLHVDPPAPDKTFPLRLTTAKSGYYCHSQHRGIASLRRRAPDPMVELHPALAARHGVPEGGWLRLTTRAGSARFKARFSAALAPDVLVADYGWWEECADLGLPAERGSNYNTLIDTRQVDPISGSVAHRGFPCAIAALPDPAPAWPGFRPMRVVARREETEEVVSLHLAPLEGAPLPGFRPGQHLTLKLGEAGPLRAYSLSAAPGEAYRVSIRRQSSEGSSRFTALQPGATLLASAPSGRFVIPVAHPDPVVMVAAGIGITPFIGYLEALLTAPETPPAVLLLYGNRDGANHAFRERLQALAGLLPQLSVVERYSRPLDGDRGAVGRISAADVPQALIEARARFFLCGPPEMLTGMRAGLQARGVPAFEIFSESFVSAEGNTTAAPTTPRDVTFAQSGTTLRWTPEAGTLLELAEAAGLSLPSGCRTGQCESCAVAVLDGQAHHRVPPVEDDPGTCLTCQALPFSDLTLDA</sequence>
<dbReference type="InterPro" id="IPR006963">
    <property type="entry name" value="Mopterin_OxRdtase_4Fe-4S_dom"/>
</dbReference>
<evidence type="ECO:0000256" key="2">
    <source>
        <dbReference type="ARBA" id="ARBA00022723"/>
    </source>
</evidence>
<dbReference type="Gene3D" id="2.20.25.90">
    <property type="entry name" value="ADC-like domains"/>
    <property type="match status" value="1"/>
</dbReference>
<evidence type="ECO:0000259" key="5">
    <source>
        <dbReference type="PROSITE" id="PS51085"/>
    </source>
</evidence>
<evidence type="ECO:0000259" key="7">
    <source>
        <dbReference type="PROSITE" id="PS51669"/>
    </source>
</evidence>
<dbReference type="InterPro" id="IPR050612">
    <property type="entry name" value="Prok_Mopterin_Oxidored"/>
</dbReference>
<evidence type="ECO:0000313" key="9">
    <source>
        <dbReference type="Proteomes" id="UP000188879"/>
    </source>
</evidence>
<dbReference type="GO" id="GO:0043546">
    <property type="term" value="F:molybdopterin cofactor binding"/>
    <property type="evidence" value="ECO:0007669"/>
    <property type="project" value="InterPro"/>
</dbReference>
<evidence type="ECO:0000256" key="3">
    <source>
        <dbReference type="ARBA" id="ARBA00023004"/>
    </source>
</evidence>
<comment type="caution">
    <text evidence="8">The sequence shown here is derived from an EMBL/GenBank/DDBJ whole genome shotgun (WGS) entry which is preliminary data.</text>
</comment>
<dbReference type="Pfam" id="PF00175">
    <property type="entry name" value="NAD_binding_1"/>
    <property type="match status" value="1"/>
</dbReference>
<dbReference type="Proteomes" id="UP000188879">
    <property type="component" value="Unassembled WGS sequence"/>
</dbReference>
<dbReference type="SUPFAM" id="SSF53706">
    <property type="entry name" value="Formate dehydrogenase/DMSO reductase, domains 1-3"/>
    <property type="match status" value="1"/>
</dbReference>
<dbReference type="InterPro" id="IPR012675">
    <property type="entry name" value="Beta-grasp_dom_sf"/>
</dbReference>
<keyword evidence="9" id="KW-1185">Reference proteome</keyword>
<organism evidence="8 9">
    <name type="scientific">Teichococcus deserti</name>
    <dbReference type="NCBI Taxonomy" id="1817963"/>
    <lineage>
        <taxon>Bacteria</taxon>
        <taxon>Pseudomonadati</taxon>
        <taxon>Pseudomonadota</taxon>
        <taxon>Alphaproteobacteria</taxon>
        <taxon>Acetobacterales</taxon>
        <taxon>Roseomonadaceae</taxon>
        <taxon>Roseomonas</taxon>
    </lineage>
</organism>
<dbReference type="SMART" id="SM00926">
    <property type="entry name" value="Molybdop_Fe4S4"/>
    <property type="match status" value="1"/>
</dbReference>
<keyword evidence="4" id="KW-0411">Iron-sulfur</keyword>
<dbReference type="InterPro" id="IPR009010">
    <property type="entry name" value="Asp_de-COase-like_dom_sf"/>
</dbReference>
<dbReference type="Gene3D" id="2.40.40.20">
    <property type="match status" value="1"/>
</dbReference>
<dbReference type="Gene3D" id="3.40.228.10">
    <property type="entry name" value="Dimethylsulfoxide Reductase, domain 2"/>
    <property type="match status" value="2"/>
</dbReference>
<dbReference type="SUPFAM" id="SSF54292">
    <property type="entry name" value="2Fe-2S ferredoxin-like"/>
    <property type="match status" value="1"/>
</dbReference>
<protein>
    <recommendedName>
        <fullName evidence="10">Ferredoxin:oxidoreductase FAD/NAD(P)-binding protein</fullName>
    </recommendedName>
</protein>
<dbReference type="SUPFAM" id="SSF63380">
    <property type="entry name" value="Riboflavin synthase domain-like"/>
    <property type="match status" value="1"/>
</dbReference>
<dbReference type="Gene3D" id="3.40.50.80">
    <property type="entry name" value="Nucleotide-binding domain of ferredoxin-NADP reductase (FNR) module"/>
    <property type="match status" value="1"/>
</dbReference>
<keyword evidence="2" id="KW-0479">Metal-binding</keyword>
<dbReference type="GO" id="GO:0051536">
    <property type="term" value="F:iron-sulfur cluster binding"/>
    <property type="evidence" value="ECO:0007669"/>
    <property type="project" value="UniProtKB-KW"/>
</dbReference>
<dbReference type="PANTHER" id="PTHR43742">
    <property type="entry name" value="TRIMETHYLAMINE-N-OXIDE REDUCTASE"/>
    <property type="match status" value="1"/>
</dbReference>
<feature type="domain" description="4Fe-4S Mo/W bis-MGD-type" evidence="7">
    <location>
        <begin position="1"/>
        <end position="56"/>
    </location>
</feature>
<dbReference type="CDD" id="cd00207">
    <property type="entry name" value="fer2"/>
    <property type="match status" value="1"/>
</dbReference>
<dbReference type="InterPro" id="IPR001041">
    <property type="entry name" value="2Fe-2S_ferredoxin-type"/>
</dbReference>
<dbReference type="InterPro" id="IPR006656">
    <property type="entry name" value="Mopterin_OxRdtase"/>
</dbReference>
<dbReference type="GO" id="GO:0016491">
    <property type="term" value="F:oxidoreductase activity"/>
    <property type="evidence" value="ECO:0007669"/>
    <property type="project" value="InterPro"/>
</dbReference>
<dbReference type="GO" id="GO:0046872">
    <property type="term" value="F:metal ion binding"/>
    <property type="evidence" value="ECO:0007669"/>
    <property type="project" value="UniProtKB-KW"/>
</dbReference>
<dbReference type="Gene3D" id="3.40.50.740">
    <property type="match status" value="2"/>
</dbReference>
<dbReference type="PROSITE" id="PS51085">
    <property type="entry name" value="2FE2S_FER_2"/>
    <property type="match status" value="1"/>
</dbReference>
<feature type="domain" description="2Fe-2S ferredoxin-type" evidence="5">
    <location>
        <begin position="1020"/>
        <end position="1101"/>
    </location>
</feature>
<proteinExistence type="inferred from homology"/>
<dbReference type="InterPro" id="IPR037949">
    <property type="entry name" value="MopB_CT_Acetylene-hydratase"/>
</dbReference>
<dbReference type="Pfam" id="PF04879">
    <property type="entry name" value="Molybdop_Fe4S4"/>
    <property type="match status" value="1"/>
</dbReference>
<dbReference type="InterPro" id="IPR001433">
    <property type="entry name" value="OxRdtase_FAD/NAD-bd"/>
</dbReference>
<dbReference type="Gene3D" id="2.40.30.10">
    <property type="entry name" value="Translation factors"/>
    <property type="match status" value="1"/>
</dbReference>